<keyword evidence="3" id="KW-1185">Reference proteome</keyword>
<evidence type="ECO:0000313" key="3">
    <source>
        <dbReference type="Proteomes" id="UP001314170"/>
    </source>
</evidence>
<feature type="compositionally biased region" description="Polar residues" evidence="1">
    <location>
        <begin position="117"/>
        <end position="137"/>
    </location>
</feature>
<evidence type="ECO:0000256" key="1">
    <source>
        <dbReference type="SAM" id="MobiDB-lite"/>
    </source>
</evidence>
<protein>
    <submittedName>
        <fullName evidence="2">Uncharacterized protein</fullName>
    </submittedName>
</protein>
<dbReference type="AlphaFoldDB" id="A0AAV1R628"/>
<organism evidence="2 3">
    <name type="scientific">Dovyalis caffra</name>
    <dbReference type="NCBI Taxonomy" id="77055"/>
    <lineage>
        <taxon>Eukaryota</taxon>
        <taxon>Viridiplantae</taxon>
        <taxon>Streptophyta</taxon>
        <taxon>Embryophyta</taxon>
        <taxon>Tracheophyta</taxon>
        <taxon>Spermatophyta</taxon>
        <taxon>Magnoliopsida</taxon>
        <taxon>eudicotyledons</taxon>
        <taxon>Gunneridae</taxon>
        <taxon>Pentapetalae</taxon>
        <taxon>rosids</taxon>
        <taxon>fabids</taxon>
        <taxon>Malpighiales</taxon>
        <taxon>Salicaceae</taxon>
        <taxon>Flacourtieae</taxon>
        <taxon>Dovyalis</taxon>
    </lineage>
</organism>
<comment type="caution">
    <text evidence="2">The sequence shown here is derived from an EMBL/GenBank/DDBJ whole genome shotgun (WGS) entry which is preliminary data.</text>
</comment>
<dbReference type="Proteomes" id="UP001314170">
    <property type="component" value="Unassembled WGS sequence"/>
</dbReference>
<name>A0AAV1R628_9ROSI</name>
<feature type="region of interest" description="Disordered" evidence="1">
    <location>
        <begin position="114"/>
        <end position="137"/>
    </location>
</feature>
<proteinExistence type="predicted"/>
<accession>A0AAV1R628</accession>
<dbReference type="EMBL" id="CAWUPB010000913">
    <property type="protein sequence ID" value="CAK7329252.1"/>
    <property type="molecule type" value="Genomic_DNA"/>
</dbReference>
<gene>
    <name evidence="2" type="ORF">DCAF_LOCUS7001</name>
</gene>
<evidence type="ECO:0000313" key="2">
    <source>
        <dbReference type="EMBL" id="CAK7329252.1"/>
    </source>
</evidence>
<reference evidence="2 3" key="1">
    <citation type="submission" date="2024-01" db="EMBL/GenBank/DDBJ databases">
        <authorList>
            <person name="Waweru B."/>
        </authorList>
    </citation>
    <scope>NUCLEOTIDE SEQUENCE [LARGE SCALE GENOMIC DNA]</scope>
</reference>
<sequence length="137" mass="15575">MVGNLISTWLKAHNLFGEDIHRTTSINNNSFRKNHKKFPIQNSHNRRPKQYTSLPSTFLPFSYLLDRMNSPSAGKLSSPGTSEMTPSLFSPVATTRHFARSTIWIIEHAKVPKSRTNHQQNHTACETQLKPETTMNG</sequence>